<sequence length="83" mass="9568">MPVTGKKYPDWVQKYRTKGTTVKKKGDSYYLYKRTSRRVKGKKYPQPVDTYIGVITPDGVVKSNKKKVSLTDAQVWEYGFSKA</sequence>
<name>A0A9D1A545_9FIRM</name>
<reference evidence="1" key="1">
    <citation type="submission" date="2020-10" db="EMBL/GenBank/DDBJ databases">
        <authorList>
            <person name="Gilroy R."/>
        </authorList>
    </citation>
    <scope>NUCLEOTIDE SEQUENCE</scope>
    <source>
        <strain evidence="1">CHK180-2868</strain>
    </source>
</reference>
<evidence type="ECO:0000313" key="1">
    <source>
        <dbReference type="EMBL" id="HIR05675.1"/>
    </source>
</evidence>
<reference evidence="1" key="2">
    <citation type="journal article" date="2021" name="PeerJ">
        <title>Extensive microbial diversity within the chicken gut microbiome revealed by metagenomics and culture.</title>
        <authorList>
            <person name="Gilroy R."/>
            <person name="Ravi A."/>
            <person name="Getino M."/>
            <person name="Pursley I."/>
            <person name="Horton D.L."/>
            <person name="Alikhan N.F."/>
            <person name="Baker D."/>
            <person name="Gharbi K."/>
            <person name="Hall N."/>
            <person name="Watson M."/>
            <person name="Adriaenssens E.M."/>
            <person name="Foster-Nyarko E."/>
            <person name="Jarju S."/>
            <person name="Secka A."/>
            <person name="Antonio M."/>
            <person name="Oren A."/>
            <person name="Chaudhuri R.R."/>
            <person name="La Ragione R."/>
            <person name="Hildebrand F."/>
            <person name="Pallen M.J."/>
        </authorList>
    </citation>
    <scope>NUCLEOTIDE SEQUENCE</scope>
    <source>
        <strain evidence="1">CHK180-2868</strain>
    </source>
</reference>
<evidence type="ECO:0000313" key="2">
    <source>
        <dbReference type="Proteomes" id="UP000824250"/>
    </source>
</evidence>
<dbReference type="AlphaFoldDB" id="A0A9D1A545"/>
<gene>
    <name evidence="1" type="ORF">IAB28_06880</name>
</gene>
<dbReference type="Proteomes" id="UP000824250">
    <property type="component" value="Unassembled WGS sequence"/>
</dbReference>
<organism evidence="1 2">
    <name type="scientific">Candidatus Copromonas faecavium</name>
    <name type="common">nom. illeg.</name>
    <dbReference type="NCBI Taxonomy" id="2840740"/>
    <lineage>
        <taxon>Bacteria</taxon>
        <taxon>Bacillati</taxon>
        <taxon>Bacillota</taxon>
        <taxon>Clostridia</taxon>
        <taxon>Lachnospirales</taxon>
        <taxon>Lachnospiraceae</taxon>
        <taxon>Candidatus Copromonas (nom. illeg.)</taxon>
    </lineage>
</organism>
<comment type="caution">
    <text evidence="1">The sequence shown here is derived from an EMBL/GenBank/DDBJ whole genome shotgun (WGS) entry which is preliminary data.</text>
</comment>
<accession>A0A9D1A545</accession>
<proteinExistence type="predicted"/>
<dbReference type="EMBL" id="DVGC01000037">
    <property type="protein sequence ID" value="HIR05675.1"/>
    <property type="molecule type" value="Genomic_DNA"/>
</dbReference>
<protein>
    <submittedName>
        <fullName evidence="1">Uncharacterized protein</fullName>
    </submittedName>
</protein>
<feature type="non-terminal residue" evidence="1">
    <location>
        <position position="83"/>
    </location>
</feature>